<dbReference type="PANTHER" id="PTHR38593">
    <property type="entry name" value="BLR2558 PROTEIN"/>
    <property type="match status" value="1"/>
</dbReference>
<proteinExistence type="predicted"/>
<dbReference type="AlphaFoldDB" id="A0AAE3IQC3"/>
<dbReference type="Pfam" id="PF13628">
    <property type="entry name" value="DUF4142"/>
    <property type="match status" value="1"/>
</dbReference>
<sequence>MKKLFFVITMAGMFAACDNAANNNDNDSKDSATEQNEVALDNTAMEDDSDFAVDAALGGLMEVKFGELAKTNASSQAVKDFGAMMVTDHTKANEELKALAQKKNITLPQALDDDKQRKYDEFAKKKGAEFDRDYMALMVEDHKEDIEDFKDQAQKGKDADLKAFAAGKIPVLEHHLAEAEKVKAALK</sequence>
<feature type="signal peptide" evidence="1">
    <location>
        <begin position="1"/>
        <end position="20"/>
    </location>
</feature>
<name>A0AAE3IQC3_9BACT</name>
<dbReference type="InterPro" id="IPR025419">
    <property type="entry name" value="DUF4142"/>
</dbReference>
<dbReference type="PANTHER" id="PTHR38593:SF1">
    <property type="entry name" value="BLR2558 PROTEIN"/>
    <property type="match status" value="1"/>
</dbReference>
<evidence type="ECO:0000259" key="2">
    <source>
        <dbReference type="Pfam" id="PF13628"/>
    </source>
</evidence>
<accession>A0AAE3IQC3</accession>
<feature type="domain" description="DUF4142" evidence="2">
    <location>
        <begin position="47"/>
        <end position="181"/>
    </location>
</feature>
<evidence type="ECO:0000313" key="3">
    <source>
        <dbReference type="EMBL" id="MCU7695211.1"/>
    </source>
</evidence>
<feature type="chain" id="PRO_5042156998" evidence="1">
    <location>
        <begin position="21"/>
        <end position="187"/>
    </location>
</feature>
<protein>
    <submittedName>
        <fullName evidence="3">DUF4142 domain-containing protein</fullName>
    </submittedName>
</protein>
<dbReference type="PROSITE" id="PS51257">
    <property type="entry name" value="PROKAR_LIPOPROTEIN"/>
    <property type="match status" value="1"/>
</dbReference>
<dbReference type="RefSeq" id="WP_263038697.1">
    <property type="nucleotide sequence ID" value="NZ_JAOTPL010000020.1"/>
</dbReference>
<comment type="caution">
    <text evidence="3">The sequence shown here is derived from an EMBL/GenBank/DDBJ whole genome shotgun (WGS) entry which is preliminary data.</text>
</comment>
<evidence type="ECO:0000313" key="4">
    <source>
        <dbReference type="Proteomes" id="UP001209317"/>
    </source>
</evidence>
<evidence type="ECO:0000256" key="1">
    <source>
        <dbReference type="SAM" id="SignalP"/>
    </source>
</evidence>
<dbReference type="EMBL" id="JAOTPL010000020">
    <property type="protein sequence ID" value="MCU7695211.1"/>
    <property type="molecule type" value="Genomic_DNA"/>
</dbReference>
<dbReference type="Proteomes" id="UP001209317">
    <property type="component" value="Unassembled WGS sequence"/>
</dbReference>
<reference evidence="3" key="1">
    <citation type="submission" date="2022-10" db="EMBL/GenBank/DDBJ databases">
        <authorList>
            <person name="Kim H.S."/>
            <person name="Kim J.-S."/>
            <person name="Suh M.K."/>
            <person name="Eom M.K."/>
            <person name="Lee J.-S."/>
        </authorList>
    </citation>
    <scope>NUCLEOTIDE SEQUENCE</scope>
    <source>
        <strain evidence="3">LIP-5</strain>
    </source>
</reference>
<dbReference type="InterPro" id="IPR012347">
    <property type="entry name" value="Ferritin-like"/>
</dbReference>
<organism evidence="3 4">
    <name type="scientific">Haoranjiania flava</name>
    <dbReference type="NCBI Taxonomy" id="1856322"/>
    <lineage>
        <taxon>Bacteria</taxon>
        <taxon>Pseudomonadati</taxon>
        <taxon>Bacteroidota</taxon>
        <taxon>Chitinophagia</taxon>
        <taxon>Chitinophagales</taxon>
        <taxon>Chitinophagaceae</taxon>
        <taxon>Haoranjiania</taxon>
    </lineage>
</organism>
<keyword evidence="1" id="KW-0732">Signal</keyword>
<dbReference type="Gene3D" id="1.20.1260.10">
    <property type="match status" value="1"/>
</dbReference>
<keyword evidence="4" id="KW-1185">Reference proteome</keyword>
<gene>
    <name evidence="3" type="ORF">OD355_11840</name>
</gene>